<proteinExistence type="predicted"/>
<evidence type="ECO:0000256" key="2">
    <source>
        <dbReference type="SAM" id="SignalP"/>
    </source>
</evidence>
<dbReference type="EMBL" id="BAAAOP010000003">
    <property type="protein sequence ID" value="GAA2185916.1"/>
    <property type="molecule type" value="Genomic_DNA"/>
</dbReference>
<comment type="caution">
    <text evidence="4">The sequence shown here is derived from an EMBL/GenBank/DDBJ whole genome shotgun (WGS) entry which is preliminary data.</text>
</comment>
<name>A0ABN3B211_9MICO</name>
<dbReference type="RefSeq" id="WP_346057218.1">
    <property type="nucleotide sequence ID" value="NZ_BAAAOP010000003.1"/>
</dbReference>
<dbReference type="Pfam" id="PF00497">
    <property type="entry name" value="SBP_bac_3"/>
    <property type="match status" value="1"/>
</dbReference>
<keyword evidence="1 2" id="KW-0732">Signal</keyword>
<accession>A0ABN3B211</accession>
<dbReference type="Gene3D" id="3.40.190.10">
    <property type="entry name" value="Periplasmic binding protein-like II"/>
    <property type="match status" value="1"/>
</dbReference>
<organism evidence="4 5">
    <name type="scientific">Leucobacter alluvii</name>
    <dbReference type="NCBI Taxonomy" id="340321"/>
    <lineage>
        <taxon>Bacteria</taxon>
        <taxon>Bacillati</taxon>
        <taxon>Actinomycetota</taxon>
        <taxon>Actinomycetes</taxon>
        <taxon>Micrococcales</taxon>
        <taxon>Microbacteriaceae</taxon>
        <taxon>Leucobacter</taxon>
    </lineage>
</organism>
<feature type="chain" id="PRO_5045280213" evidence="2">
    <location>
        <begin position="26"/>
        <end position="157"/>
    </location>
</feature>
<keyword evidence="5" id="KW-1185">Reference proteome</keyword>
<dbReference type="InterPro" id="IPR001638">
    <property type="entry name" value="Solute-binding_3/MltF_N"/>
</dbReference>
<feature type="signal peptide" evidence="2">
    <location>
        <begin position="1"/>
        <end position="25"/>
    </location>
</feature>
<dbReference type="SUPFAM" id="SSF53850">
    <property type="entry name" value="Periplasmic binding protein-like II"/>
    <property type="match status" value="1"/>
</dbReference>
<evidence type="ECO:0000313" key="5">
    <source>
        <dbReference type="Proteomes" id="UP001501084"/>
    </source>
</evidence>
<sequence>MRRFLSLAAVACLALLTGCSSTVPADPEGTLERATNGTLRIGVSDSPPWVETFDDASPAGTEPELVQKFAERIDADIEWTENGEEQLFKALERGELDIVIGGLTDETPWIDYGALTVPYAEQERDGTAEKHVMAVRMGENALLVALEEFLLAEGATP</sequence>
<dbReference type="PROSITE" id="PS51257">
    <property type="entry name" value="PROKAR_LIPOPROTEIN"/>
    <property type="match status" value="1"/>
</dbReference>
<protein>
    <submittedName>
        <fullName evidence="4">Transporter substrate-binding domain-containing protein</fullName>
    </submittedName>
</protein>
<gene>
    <name evidence="4" type="ORF">GCM10009786_04320</name>
</gene>
<evidence type="ECO:0000313" key="4">
    <source>
        <dbReference type="EMBL" id="GAA2185916.1"/>
    </source>
</evidence>
<feature type="domain" description="Solute-binding protein family 3/N-terminal" evidence="3">
    <location>
        <begin position="39"/>
        <end position="150"/>
    </location>
</feature>
<reference evidence="4 5" key="1">
    <citation type="journal article" date="2019" name="Int. J. Syst. Evol. Microbiol.">
        <title>The Global Catalogue of Microorganisms (GCM) 10K type strain sequencing project: providing services to taxonomists for standard genome sequencing and annotation.</title>
        <authorList>
            <consortium name="The Broad Institute Genomics Platform"/>
            <consortium name="The Broad Institute Genome Sequencing Center for Infectious Disease"/>
            <person name="Wu L."/>
            <person name="Ma J."/>
        </authorList>
    </citation>
    <scope>NUCLEOTIDE SEQUENCE [LARGE SCALE GENOMIC DNA]</scope>
    <source>
        <strain evidence="4 5">JCM 14919</strain>
    </source>
</reference>
<evidence type="ECO:0000256" key="1">
    <source>
        <dbReference type="ARBA" id="ARBA00022729"/>
    </source>
</evidence>
<dbReference type="PANTHER" id="PTHR35936">
    <property type="entry name" value="MEMBRANE-BOUND LYTIC MUREIN TRANSGLYCOSYLASE F"/>
    <property type="match status" value="1"/>
</dbReference>
<evidence type="ECO:0000259" key="3">
    <source>
        <dbReference type="Pfam" id="PF00497"/>
    </source>
</evidence>
<dbReference type="Proteomes" id="UP001501084">
    <property type="component" value="Unassembled WGS sequence"/>
</dbReference>